<evidence type="ECO:0000256" key="1">
    <source>
        <dbReference type="SAM" id="MobiDB-lite"/>
    </source>
</evidence>
<feature type="region of interest" description="Disordered" evidence="1">
    <location>
        <begin position="8"/>
        <end position="36"/>
    </location>
</feature>
<feature type="non-terminal residue" evidence="2">
    <location>
        <position position="122"/>
    </location>
</feature>
<name>A0ABN7XJP6_GIGMA</name>
<protein>
    <submittedName>
        <fullName evidence="2">28293_t:CDS:1</fullName>
    </submittedName>
</protein>
<reference evidence="2 3" key="1">
    <citation type="submission" date="2021-06" db="EMBL/GenBank/DDBJ databases">
        <authorList>
            <person name="Kallberg Y."/>
            <person name="Tangrot J."/>
            <person name="Rosling A."/>
        </authorList>
    </citation>
    <scope>NUCLEOTIDE SEQUENCE [LARGE SCALE GENOMIC DNA]</scope>
    <source>
        <strain evidence="2 3">120-4 pot B 10/14</strain>
    </source>
</reference>
<gene>
    <name evidence="2" type="ORF">GMARGA_LOCUS44349</name>
</gene>
<evidence type="ECO:0000313" key="3">
    <source>
        <dbReference type="Proteomes" id="UP000789901"/>
    </source>
</evidence>
<accession>A0ABN7XJP6</accession>
<feature type="compositionally biased region" description="Acidic residues" evidence="1">
    <location>
        <begin position="21"/>
        <end position="30"/>
    </location>
</feature>
<dbReference type="EMBL" id="CAJVQB010150310">
    <property type="protein sequence ID" value="CAG8855528.1"/>
    <property type="molecule type" value="Genomic_DNA"/>
</dbReference>
<proteinExistence type="predicted"/>
<organism evidence="2 3">
    <name type="scientific">Gigaspora margarita</name>
    <dbReference type="NCBI Taxonomy" id="4874"/>
    <lineage>
        <taxon>Eukaryota</taxon>
        <taxon>Fungi</taxon>
        <taxon>Fungi incertae sedis</taxon>
        <taxon>Mucoromycota</taxon>
        <taxon>Glomeromycotina</taxon>
        <taxon>Glomeromycetes</taxon>
        <taxon>Diversisporales</taxon>
        <taxon>Gigasporaceae</taxon>
        <taxon>Gigaspora</taxon>
    </lineage>
</organism>
<dbReference type="Proteomes" id="UP000789901">
    <property type="component" value="Unassembled WGS sequence"/>
</dbReference>
<sequence length="122" mass="13971">DDISQAVKNLSGTTVANIEPDRDDNDDEVNEDKKVKKSKVKVKTIKGISKLFYWKWPVGGRYNGYISARPLPDIGEWNNFSPAYLNKLWNVPLHRPNPTKSEHTIPSSTWTIPINDVNDYEE</sequence>
<keyword evidence="3" id="KW-1185">Reference proteome</keyword>
<evidence type="ECO:0000313" key="2">
    <source>
        <dbReference type="EMBL" id="CAG8855528.1"/>
    </source>
</evidence>
<feature type="non-terminal residue" evidence="2">
    <location>
        <position position="1"/>
    </location>
</feature>
<comment type="caution">
    <text evidence="2">The sequence shown here is derived from an EMBL/GenBank/DDBJ whole genome shotgun (WGS) entry which is preliminary data.</text>
</comment>